<keyword evidence="3" id="KW-1185">Reference proteome</keyword>
<dbReference type="EMBL" id="FNOM01000002">
    <property type="protein sequence ID" value="SDW54465.1"/>
    <property type="molecule type" value="Genomic_DNA"/>
</dbReference>
<name>A0A1H2UEA5_9RHOB</name>
<accession>A0A1H2UEA5</accession>
<dbReference type="AlphaFoldDB" id="A0A1H2UEA5"/>
<dbReference type="RefSeq" id="WP_092886002.1">
    <property type="nucleotide sequence ID" value="NZ_CP061498.1"/>
</dbReference>
<evidence type="ECO:0000256" key="1">
    <source>
        <dbReference type="SAM" id="Phobius"/>
    </source>
</evidence>
<keyword evidence="1" id="KW-0472">Membrane</keyword>
<keyword evidence="1" id="KW-1133">Transmembrane helix</keyword>
<feature type="transmembrane region" description="Helical" evidence="1">
    <location>
        <begin position="6"/>
        <end position="24"/>
    </location>
</feature>
<organism evidence="2 3">
    <name type="scientific">Roseicitreum antarcticum</name>
    <dbReference type="NCBI Taxonomy" id="564137"/>
    <lineage>
        <taxon>Bacteria</taxon>
        <taxon>Pseudomonadati</taxon>
        <taxon>Pseudomonadota</taxon>
        <taxon>Alphaproteobacteria</taxon>
        <taxon>Rhodobacterales</taxon>
        <taxon>Paracoccaceae</taxon>
        <taxon>Roseicitreum</taxon>
    </lineage>
</organism>
<evidence type="ECO:0000313" key="3">
    <source>
        <dbReference type="Proteomes" id="UP000198539"/>
    </source>
</evidence>
<feature type="transmembrane region" description="Helical" evidence="1">
    <location>
        <begin position="67"/>
        <end position="89"/>
    </location>
</feature>
<proteinExistence type="predicted"/>
<feature type="transmembrane region" description="Helical" evidence="1">
    <location>
        <begin position="36"/>
        <end position="55"/>
    </location>
</feature>
<evidence type="ECO:0000313" key="2">
    <source>
        <dbReference type="EMBL" id="SDW54465.1"/>
    </source>
</evidence>
<protein>
    <recommendedName>
        <fullName evidence="4">Major facilitator superfamily (MFS) profile domain-containing protein</fullName>
    </recommendedName>
</protein>
<keyword evidence="1" id="KW-0812">Transmembrane</keyword>
<evidence type="ECO:0008006" key="4">
    <source>
        <dbReference type="Google" id="ProtNLM"/>
    </source>
</evidence>
<dbReference type="STRING" id="564137.SAMN04488238_102357"/>
<sequence>MNWGLILVPVGSGLAGAAVGLVLGRMGQRRPVARQLGYALSGVILLAAVGLMIAARANQGWDGLGYFIMAFFMALPAGLGTAVGTWVGFKLRRR</sequence>
<dbReference type="Proteomes" id="UP000198539">
    <property type="component" value="Unassembled WGS sequence"/>
</dbReference>
<gene>
    <name evidence="2" type="ORF">SAMN04488238_102357</name>
</gene>
<reference evidence="2 3" key="1">
    <citation type="submission" date="2016-10" db="EMBL/GenBank/DDBJ databases">
        <authorList>
            <person name="de Groot N.N."/>
        </authorList>
    </citation>
    <scope>NUCLEOTIDE SEQUENCE [LARGE SCALE GENOMIC DNA]</scope>
    <source>
        <strain evidence="2 3">CGMCC 1.8894</strain>
    </source>
</reference>